<name>A0A0F6W8R2_9BACT</name>
<dbReference type="Gene3D" id="3.40.50.1820">
    <property type="entry name" value="alpha/beta hydrolase"/>
    <property type="match status" value="1"/>
</dbReference>
<dbReference type="SUPFAM" id="SSF53474">
    <property type="entry name" value="alpha/beta-Hydrolases"/>
    <property type="match status" value="1"/>
</dbReference>
<dbReference type="RefSeq" id="WP_053237248.1">
    <property type="nucleotide sequence ID" value="NZ_CP011125.1"/>
</dbReference>
<dbReference type="EMBL" id="CP011125">
    <property type="protein sequence ID" value="AKF10273.1"/>
    <property type="molecule type" value="Genomic_DNA"/>
</dbReference>
<accession>A0A0F6W8R2</accession>
<dbReference type="PROSITE" id="PS51257">
    <property type="entry name" value="PROKAR_LIPOPROTEIN"/>
    <property type="match status" value="1"/>
</dbReference>
<reference evidence="1 2" key="1">
    <citation type="submission" date="2015-03" db="EMBL/GenBank/DDBJ databases">
        <title>Genome assembly of Sandaracinus amylolyticus DSM 53668.</title>
        <authorList>
            <person name="Sharma G."/>
            <person name="Subramanian S."/>
        </authorList>
    </citation>
    <scope>NUCLEOTIDE SEQUENCE [LARGE SCALE GENOMIC DNA]</scope>
    <source>
        <strain evidence="1 2">DSM 53668</strain>
    </source>
</reference>
<evidence type="ECO:0000313" key="2">
    <source>
        <dbReference type="Proteomes" id="UP000034883"/>
    </source>
</evidence>
<dbReference type="AlphaFoldDB" id="A0A0F6W8R2"/>
<keyword evidence="2" id="KW-1185">Reference proteome</keyword>
<organism evidence="1 2">
    <name type="scientific">Sandaracinus amylolyticus</name>
    <dbReference type="NCBI Taxonomy" id="927083"/>
    <lineage>
        <taxon>Bacteria</taxon>
        <taxon>Pseudomonadati</taxon>
        <taxon>Myxococcota</taxon>
        <taxon>Polyangia</taxon>
        <taxon>Polyangiales</taxon>
        <taxon>Sandaracinaceae</taxon>
        <taxon>Sandaracinus</taxon>
    </lineage>
</organism>
<gene>
    <name evidence="1" type="ORF">DB32_007422</name>
</gene>
<proteinExistence type="predicted"/>
<evidence type="ECO:0000313" key="1">
    <source>
        <dbReference type="EMBL" id="AKF10273.1"/>
    </source>
</evidence>
<protein>
    <submittedName>
        <fullName evidence="1">Uncharacterized protein</fullName>
    </submittedName>
</protein>
<dbReference type="STRING" id="927083.DB32_007422"/>
<dbReference type="InterPro" id="IPR029058">
    <property type="entry name" value="AB_hydrolase_fold"/>
</dbReference>
<dbReference type="KEGG" id="samy:DB32_007422"/>
<dbReference type="OrthoDB" id="581066at2"/>
<sequence>MQWRLAWVLVTVALVGCGDDDGAVVDAGTSDAWVDPGEAIARFDLGAIGDDFFAFPFPSDLRLEEDGTPDLAGYPNPRGADVVNDLLPLADERRGWPVVPVVYARFSAPLGARSADDVIAAEPDVPILLVDVDRDSPARGSLVPVVAATMPEDGSTGAHLLAVSPRPGFVLAPDRTYAVVVMRTLGDALGRPLGVPDALAALARGETPDAPWGTRAAEIHAPLFETLATMNVDAGDVAAATVLTTGDVVADLHAMSERVIAAHDVTLESLALERTWDRYCELRGTISMPQMQRGTPPFATEGTFELDAEGTPIEQRRETVPVVITIPRGAMPADGWPLMVYFHGSGGVASQVVDRGPRVEGGEPAAGEGPAHVIAAHGFAAVGAALPLSPDRLPGAGDTAYLNLENLGAFRDTFRQGALESRLLVEAMTRTTIAPEVIASCEGASAGEHRFDGEAFVALGQSMGGMYTNVVGAIEPRFRALVPTGAGGYWSYFILETSLVPGAAGLLGALLGANGRTLTHLHPALFLLELAWEPAEPLVYMPRLSRRPLEGVASRPVYEPVGEGDSYFPTRVYDAVALAYGHAQAGDVVWSSMQDALALDGREGVLGYPVQGNRTSERGDAYTGVVVQYAGDGFSDPHDIFVQLEAVRHQYGCFLRSVIEGRGGVVIAPGASCD</sequence>
<dbReference type="Proteomes" id="UP000034883">
    <property type="component" value="Chromosome"/>
</dbReference>